<dbReference type="RefSeq" id="WP_212683973.1">
    <property type="nucleotide sequence ID" value="NZ_JAGSPM010000004.1"/>
</dbReference>
<organism evidence="2 3">
    <name type="scientific">Undibacterium baiyunense</name>
    <dbReference type="NCBI Taxonomy" id="2828731"/>
    <lineage>
        <taxon>Bacteria</taxon>
        <taxon>Pseudomonadati</taxon>
        <taxon>Pseudomonadota</taxon>
        <taxon>Betaproteobacteria</taxon>
        <taxon>Burkholderiales</taxon>
        <taxon>Oxalobacteraceae</taxon>
        <taxon>Undibacterium</taxon>
    </lineage>
</organism>
<feature type="signal peptide" evidence="1">
    <location>
        <begin position="1"/>
        <end position="43"/>
    </location>
</feature>
<reference evidence="2 3" key="1">
    <citation type="submission" date="2021-04" db="EMBL/GenBank/DDBJ databases">
        <title>novel species isolated from subtropical streams in China.</title>
        <authorList>
            <person name="Lu H."/>
        </authorList>
    </citation>
    <scope>NUCLEOTIDE SEQUENCE [LARGE SCALE GENOMIC DNA]</scope>
    <source>
        <strain evidence="2 3">BYS107W</strain>
    </source>
</reference>
<dbReference type="Proteomes" id="UP000680158">
    <property type="component" value="Unassembled WGS sequence"/>
</dbReference>
<evidence type="ECO:0000256" key="1">
    <source>
        <dbReference type="SAM" id="SignalP"/>
    </source>
</evidence>
<proteinExistence type="predicted"/>
<keyword evidence="3" id="KW-1185">Reference proteome</keyword>
<dbReference type="AlphaFoldDB" id="A0A941DEG2"/>
<name>A0A941DEG2_9BURK</name>
<dbReference type="EMBL" id="JAGSPM010000004">
    <property type="protein sequence ID" value="MBR7746665.1"/>
    <property type="molecule type" value="Genomic_DNA"/>
</dbReference>
<feature type="chain" id="PRO_5036884811" evidence="1">
    <location>
        <begin position="44"/>
        <end position="150"/>
    </location>
</feature>
<evidence type="ECO:0000313" key="3">
    <source>
        <dbReference type="Proteomes" id="UP000680158"/>
    </source>
</evidence>
<comment type="caution">
    <text evidence="2">The sequence shown here is derived from an EMBL/GenBank/DDBJ whole genome shotgun (WGS) entry which is preliminary data.</text>
</comment>
<keyword evidence="1" id="KW-0732">Signal</keyword>
<evidence type="ECO:0000313" key="2">
    <source>
        <dbReference type="EMBL" id="MBR7746665.1"/>
    </source>
</evidence>
<gene>
    <name evidence="2" type="ORF">KDM92_08730</name>
</gene>
<accession>A0A941DEG2</accession>
<sequence length="150" mass="16897">MRMSISTKMMNFTFSNSKINALRFATVCVVIAASLGLSASANASLVELKWDEQGRFQHRGEIKAGGILEVCGKLMLGTKIDWQYQSAKPLDFNIHFHEGKKVSLPVKYQARDSVAEQFEAAQSQDYCWMWSNKTKEVVTLDLSLSQVQKK</sequence>
<protein>
    <submittedName>
        <fullName evidence="2">Uncharacterized protein</fullName>
    </submittedName>
</protein>